<organism evidence="5 6">
    <name type="scientific">Artemisia annua</name>
    <name type="common">Sweet wormwood</name>
    <dbReference type="NCBI Taxonomy" id="35608"/>
    <lineage>
        <taxon>Eukaryota</taxon>
        <taxon>Viridiplantae</taxon>
        <taxon>Streptophyta</taxon>
        <taxon>Embryophyta</taxon>
        <taxon>Tracheophyta</taxon>
        <taxon>Spermatophyta</taxon>
        <taxon>Magnoliopsida</taxon>
        <taxon>eudicotyledons</taxon>
        <taxon>Gunneridae</taxon>
        <taxon>Pentapetalae</taxon>
        <taxon>asterids</taxon>
        <taxon>campanulids</taxon>
        <taxon>Asterales</taxon>
        <taxon>Asteraceae</taxon>
        <taxon>Asteroideae</taxon>
        <taxon>Anthemideae</taxon>
        <taxon>Artemisiinae</taxon>
        <taxon>Artemisia</taxon>
    </lineage>
</organism>
<name>A0A2U1MWT8_ARTAN</name>
<dbReference type="OrthoDB" id="153872at2759"/>
<keyword evidence="2 3" id="KW-0539">Nucleus</keyword>
<dbReference type="PANTHER" id="PTHR31319:SF71">
    <property type="entry name" value="CCT MOTIF FAMILY PROTEIN"/>
    <property type="match status" value="1"/>
</dbReference>
<dbReference type="Proteomes" id="UP000245207">
    <property type="component" value="Unassembled WGS sequence"/>
</dbReference>
<evidence type="ECO:0000259" key="4">
    <source>
        <dbReference type="PROSITE" id="PS51017"/>
    </source>
</evidence>
<dbReference type="PANTHER" id="PTHR31319">
    <property type="entry name" value="ZINC FINGER PROTEIN CONSTANS-LIKE 4"/>
    <property type="match status" value="1"/>
</dbReference>
<dbReference type="STRING" id="35608.A0A2U1MWT8"/>
<evidence type="ECO:0000256" key="2">
    <source>
        <dbReference type="ARBA" id="ARBA00023242"/>
    </source>
</evidence>
<dbReference type="GO" id="GO:0009909">
    <property type="term" value="P:regulation of flower development"/>
    <property type="evidence" value="ECO:0007669"/>
    <property type="project" value="InterPro"/>
</dbReference>
<dbReference type="GO" id="GO:0005634">
    <property type="term" value="C:nucleus"/>
    <property type="evidence" value="ECO:0007669"/>
    <property type="project" value="UniProtKB-SubCell"/>
</dbReference>
<evidence type="ECO:0000256" key="1">
    <source>
        <dbReference type="ARBA" id="ARBA00004123"/>
    </source>
</evidence>
<protein>
    <submittedName>
        <fullName evidence="5">CCT domain-containing protein</fullName>
    </submittedName>
</protein>
<dbReference type="Pfam" id="PF06203">
    <property type="entry name" value="CCT"/>
    <property type="match status" value="1"/>
</dbReference>
<keyword evidence="6" id="KW-1185">Reference proteome</keyword>
<evidence type="ECO:0000313" key="5">
    <source>
        <dbReference type="EMBL" id="PWA65718.1"/>
    </source>
</evidence>
<dbReference type="EMBL" id="PKPP01004169">
    <property type="protein sequence ID" value="PWA65718.1"/>
    <property type="molecule type" value="Genomic_DNA"/>
</dbReference>
<dbReference type="PROSITE" id="PS51017">
    <property type="entry name" value="CCT"/>
    <property type="match status" value="1"/>
</dbReference>
<dbReference type="GO" id="GO:0003700">
    <property type="term" value="F:DNA-binding transcription factor activity"/>
    <property type="evidence" value="ECO:0007669"/>
    <property type="project" value="TreeGrafter"/>
</dbReference>
<dbReference type="AlphaFoldDB" id="A0A2U1MWT8"/>
<evidence type="ECO:0000313" key="6">
    <source>
        <dbReference type="Proteomes" id="UP000245207"/>
    </source>
</evidence>
<sequence>MYAETGLMFPYFQNLSSDIQQFDDFCHSHKSISTCLDGLIQTSAISDYDLGGEGDLFKAPEPIIEQPLVSLDPMTSGMSMISCGEDAISPQDLKVTDIESLQNEEFLNDVFYECKDILAKEAATGSESSPFSEVLSFNFPVSTDENPVAKDNVTPSCQIPKSMSCDSLSSMDWIQGAQVKPNYLNFSEIDFGNAYGMRRAFSEGDIKTLDDANTSLIHYPLGQPPLISERTNEDRMQKLSRYRNKKTKRNFGRKIKYACRKALADSQPRIRGRFAKTDESDILRK</sequence>
<feature type="domain" description="CCT" evidence="4">
    <location>
        <begin position="235"/>
        <end position="277"/>
    </location>
</feature>
<reference evidence="5 6" key="1">
    <citation type="journal article" date="2018" name="Mol. Plant">
        <title>The genome of Artemisia annua provides insight into the evolution of Asteraceae family and artemisinin biosynthesis.</title>
        <authorList>
            <person name="Shen Q."/>
            <person name="Zhang L."/>
            <person name="Liao Z."/>
            <person name="Wang S."/>
            <person name="Yan T."/>
            <person name="Shi P."/>
            <person name="Liu M."/>
            <person name="Fu X."/>
            <person name="Pan Q."/>
            <person name="Wang Y."/>
            <person name="Lv Z."/>
            <person name="Lu X."/>
            <person name="Zhang F."/>
            <person name="Jiang W."/>
            <person name="Ma Y."/>
            <person name="Chen M."/>
            <person name="Hao X."/>
            <person name="Li L."/>
            <person name="Tang Y."/>
            <person name="Lv G."/>
            <person name="Zhou Y."/>
            <person name="Sun X."/>
            <person name="Brodelius P.E."/>
            <person name="Rose J.K.C."/>
            <person name="Tang K."/>
        </authorList>
    </citation>
    <scope>NUCLEOTIDE SEQUENCE [LARGE SCALE GENOMIC DNA]</scope>
    <source>
        <strain evidence="6">cv. Huhao1</strain>
        <tissue evidence="5">Leaf</tissue>
    </source>
</reference>
<gene>
    <name evidence="5" type="ORF">CTI12_AA333400</name>
</gene>
<evidence type="ECO:0000256" key="3">
    <source>
        <dbReference type="PROSITE-ProRule" id="PRU00357"/>
    </source>
</evidence>
<comment type="subcellular location">
    <subcellularLocation>
        <location evidence="1 3">Nucleus</location>
    </subcellularLocation>
</comment>
<dbReference type="InterPro" id="IPR010402">
    <property type="entry name" value="CCT_domain"/>
</dbReference>
<proteinExistence type="predicted"/>
<comment type="caution">
    <text evidence="5">The sequence shown here is derived from an EMBL/GenBank/DDBJ whole genome shotgun (WGS) entry which is preliminary data.</text>
</comment>
<accession>A0A2U1MWT8</accession>
<dbReference type="InterPro" id="IPR045281">
    <property type="entry name" value="CONSTANS-like"/>
</dbReference>